<comment type="similarity">
    <text evidence="1">Belongs to the SEC6 family.</text>
</comment>
<evidence type="ECO:0000256" key="3">
    <source>
        <dbReference type="ARBA" id="ARBA00022603"/>
    </source>
</evidence>
<dbReference type="InterPro" id="IPR042532">
    <property type="entry name" value="EXOC3/Sec6_C"/>
</dbReference>
<proteinExistence type="inferred from homology"/>
<dbReference type="SMART" id="SM00233">
    <property type="entry name" value="PH"/>
    <property type="match status" value="1"/>
</dbReference>
<dbReference type="EMBL" id="VEVO01000006">
    <property type="protein sequence ID" value="KAF0040501.1"/>
    <property type="molecule type" value="Genomic_DNA"/>
</dbReference>
<dbReference type="GO" id="GO:0000145">
    <property type="term" value="C:exocyst"/>
    <property type="evidence" value="ECO:0007669"/>
    <property type="project" value="InterPro"/>
</dbReference>
<evidence type="ECO:0000256" key="4">
    <source>
        <dbReference type="ARBA" id="ARBA00022679"/>
    </source>
</evidence>
<reference evidence="10 11" key="1">
    <citation type="submission" date="2019-06" db="EMBL/GenBank/DDBJ databases">
        <title>Draft genomes of female and male turbot (Scophthalmus maximus).</title>
        <authorList>
            <person name="Xu H."/>
            <person name="Xu X.-W."/>
            <person name="Shao C."/>
            <person name="Chen S."/>
        </authorList>
    </citation>
    <scope>NUCLEOTIDE SEQUENCE [LARGE SCALE GENOMIC DNA]</scope>
    <source>
        <strain evidence="10">Ysfricsl-2016a</strain>
        <tissue evidence="10">Blood</tissue>
    </source>
</reference>
<dbReference type="InterPro" id="IPR001849">
    <property type="entry name" value="PH_domain"/>
</dbReference>
<dbReference type="Gene3D" id="2.30.29.30">
    <property type="entry name" value="Pleckstrin-homology domain (PH domain)/Phosphotyrosine-binding domain (PTB)"/>
    <property type="match status" value="1"/>
</dbReference>
<feature type="domain" description="PH" evidence="9">
    <location>
        <begin position="87"/>
        <end position="203"/>
    </location>
</feature>
<evidence type="ECO:0000313" key="10">
    <source>
        <dbReference type="EMBL" id="KAF0040501.1"/>
    </source>
</evidence>
<dbReference type="EC" id="2.1.1.319" evidence="2"/>
<keyword evidence="5 8" id="KW-0949">S-adenosyl-L-methionine</keyword>
<dbReference type="SUPFAM" id="SSF50729">
    <property type="entry name" value="PH domain-like"/>
    <property type="match status" value="1"/>
</dbReference>
<accession>A0A6A4TC53</accession>
<dbReference type="InterPro" id="IPR010326">
    <property type="entry name" value="EXOC3/Sec6"/>
</dbReference>
<dbReference type="GO" id="GO:0032259">
    <property type="term" value="P:methylation"/>
    <property type="evidence" value="ECO:0007669"/>
    <property type="project" value="UniProtKB-KW"/>
</dbReference>
<dbReference type="PANTHER" id="PTHR21292:SF12">
    <property type="entry name" value="EXOCYST COMPLEX COMPONENT 3-LIKE PROTEIN"/>
    <property type="match status" value="1"/>
</dbReference>
<evidence type="ECO:0000256" key="2">
    <source>
        <dbReference type="ARBA" id="ARBA00011925"/>
    </source>
</evidence>
<keyword evidence="4 8" id="KW-0808">Transferase</keyword>
<evidence type="ECO:0000256" key="8">
    <source>
        <dbReference type="PROSITE-ProRule" id="PRU01015"/>
    </source>
</evidence>
<dbReference type="GO" id="GO:0006887">
    <property type="term" value="P:exocytosis"/>
    <property type="evidence" value="ECO:0007669"/>
    <property type="project" value="InterPro"/>
</dbReference>
<dbReference type="InterPro" id="IPR011993">
    <property type="entry name" value="PH-like_dom_sf"/>
</dbReference>
<dbReference type="Proteomes" id="UP000438429">
    <property type="component" value="Unassembled WGS sequence"/>
</dbReference>
<comment type="caution">
    <text evidence="10">The sequence shown here is derived from an EMBL/GenBank/DDBJ whole genome shotgun (WGS) entry which is preliminary data.</text>
</comment>
<dbReference type="InterPro" id="IPR037840">
    <property type="entry name" value="PH_Anillin"/>
</dbReference>
<evidence type="ECO:0000256" key="7">
    <source>
        <dbReference type="ARBA" id="ARBA00049086"/>
    </source>
</evidence>
<dbReference type="GO" id="GO:0035242">
    <property type="term" value="F:protein-arginine omega-N asymmetric methyltransferase activity"/>
    <property type="evidence" value="ECO:0007669"/>
    <property type="project" value="UniProtKB-EC"/>
</dbReference>
<evidence type="ECO:0000256" key="6">
    <source>
        <dbReference type="ARBA" id="ARBA00022737"/>
    </source>
</evidence>
<dbReference type="Pfam" id="PF00169">
    <property type="entry name" value="PH"/>
    <property type="match status" value="1"/>
</dbReference>
<dbReference type="Gene3D" id="3.40.50.150">
    <property type="entry name" value="Vaccinia Virus protein VP39"/>
    <property type="match status" value="2"/>
</dbReference>
<protein>
    <recommendedName>
        <fullName evidence="2">type I protein arginine methyltransferase</fullName>
        <ecNumber evidence="2">2.1.1.319</ecNumber>
    </recommendedName>
</protein>
<name>A0A6A4TC53_SCOMX</name>
<dbReference type="GO" id="GO:0051601">
    <property type="term" value="P:exocyst localization"/>
    <property type="evidence" value="ECO:0007669"/>
    <property type="project" value="TreeGrafter"/>
</dbReference>
<dbReference type="CDD" id="cd01263">
    <property type="entry name" value="PH_anillin"/>
    <property type="match status" value="1"/>
</dbReference>
<evidence type="ECO:0000313" key="11">
    <source>
        <dbReference type="Proteomes" id="UP000438429"/>
    </source>
</evidence>
<evidence type="ECO:0000256" key="1">
    <source>
        <dbReference type="ARBA" id="ARBA00009447"/>
    </source>
</evidence>
<keyword evidence="6" id="KW-0677">Repeat</keyword>
<sequence length="1470" mass="165521">MDRNTTKSRVTPRKLLNTITQRSSNTLASASLPALNTRRSSNFSLVGSHKITLASLGLSKFPLDKVPFLSPLEGNIYLRLDSQSHSNVQHQGFLTIFELISGYGVWHRRYFVLESCRMYYWNHPNDRETKEAEGSISLSSSPSQCVRPVKRYSCARPFTFELVSNIPNQQQDDNQEALAKCWFSADTKQERLDWMEKLNQVLLDFHTWNRTVAALTTSVLALREQETSLVDGHLKSELQCQQEIGRMMVTNQESMVQSYLEGVGWGLEQLQEAKVELREVSHALKKAGLESNQNADRVKPLERLREVSVNHCQLFAAVSNLPRLYSVRSMVLETERLVESRRLLEAHARLMDLERWQDDILWQLHGAAGTARSALSSEDKELVDKYFSGVGQLVDALGKELWAVVSSALALARQNPTPFVSAVRIVEREEALDQVLLEERGGTGNNSRPMPPGRPRCWRACFFRVLEEAVSARFRSVSYLHTRGPGLAGHLSALQHATMADLATVRHLLEHCVPPHYRLTGAYLRASHRCLHAHLLQVSSWDLESGEIFAVLNWVRHIYNRFRDALVEFGKEHRRNMSNNKNKFYLHYLLASISNCIILKKSTESLQQQQTSRSAGQFSRTPPNPLAALDRAVRRACRLVMDQLLLDLQPLLPGLLTRPWLVHGDPTPKLCHVLEHHLELYGRVRPPCREVTASLSLHPQFTDCSLVRLQEEAQWLMVVEYVRALMQKRLVCRSADERRKLTQQMVRDDQLFREILHGLEGDGLVPDVNPLALLPILADFIRLKDPSMLTLEVSGLVAKYPDISEEHVCVLLDIRGDVSRDIRGAVLDLLEQSAPPLPAGYRPIFTDILENSVHLIVHSFVECKSCGGEDEDLLWESQPDHRGLGLGGGERGVRLPPGDSENEKYYLGIRAAVARVKARGEKVIILDIGTGTGLLSMMALTAGADFCYAVEEGCEAVPHRATVYAQLVESELLWSWAQLQPVEVGGARLVPPPAVGHCAGAHSVCDIQLSQVSPKSFTPLGPLCAMFSVDFSRPVSSAFQSHSSQFVAQSSGQAQVVLSWWDLDMDPSGSIVCTMAPKWKYPQPKMAPWRDHWMQSVYFLPVERGVTEGEELNLTVCHDDYSLWYSLQSRSQQTTDSQTEALHSRPCCTCQAHLLWTRPRFGELNDRLRTESYLSALRSVLREDSVCLSVSDGSLLPVFAHRLGAKKVFSLENSRMSKQVIEQVLEANLIRGGVELLEMRPDQLTRNDIGGEQISVLMGEPYFSTSLLPWHSLFFWYCRTALAGLLQPNATILPCSATLHMVAVEFEDLWRIRAPCGTCEGFDVTPMDEMVQQSLDFHESREAEPHPLWEYPCRALTQSTATMTFDFTQCVPQQPISRKGSVPLIRVGRCHGVALWMEYHLTHDITSSAGLIGPISEQGDCEWVRHRKQGVYFFRSPWESSGDGRAAVSYSFTFEPSLGDIKMDFSIESG</sequence>
<dbReference type="Gene3D" id="2.70.160.11">
    <property type="entry name" value="Hnrnp arginine n-methyltransferase1"/>
    <property type="match status" value="2"/>
</dbReference>
<dbReference type="Pfam" id="PF22528">
    <property type="entry name" value="PRMT_C"/>
    <property type="match status" value="2"/>
</dbReference>
<dbReference type="GO" id="GO:0000149">
    <property type="term" value="F:SNARE binding"/>
    <property type="evidence" value="ECO:0007669"/>
    <property type="project" value="TreeGrafter"/>
</dbReference>
<keyword evidence="3 8" id="KW-0489">Methyltransferase</keyword>
<dbReference type="InterPro" id="IPR055135">
    <property type="entry name" value="PRMT_dom"/>
</dbReference>
<dbReference type="PANTHER" id="PTHR21292">
    <property type="entry name" value="EXOCYST COMPLEX COMPONENT SEC6-RELATED"/>
    <property type="match status" value="1"/>
</dbReference>
<dbReference type="InterPro" id="IPR025799">
    <property type="entry name" value="Arg_MeTrfase"/>
</dbReference>
<dbReference type="PROSITE" id="PS50003">
    <property type="entry name" value="PH_DOMAIN"/>
    <property type="match status" value="1"/>
</dbReference>
<dbReference type="FunFam" id="3.40.50.150:FF:000070">
    <property type="entry name" value="Protein arginine N-methyltransferase 7"/>
    <property type="match status" value="1"/>
</dbReference>
<dbReference type="SUPFAM" id="SSF53335">
    <property type="entry name" value="S-adenosyl-L-methionine-dependent methyltransferases"/>
    <property type="match status" value="2"/>
</dbReference>
<dbReference type="PROSITE" id="PS51678">
    <property type="entry name" value="SAM_MT_PRMT"/>
    <property type="match status" value="1"/>
</dbReference>
<organism evidence="10 11">
    <name type="scientific">Scophthalmus maximus</name>
    <name type="common">Turbot</name>
    <name type="synonym">Psetta maxima</name>
    <dbReference type="NCBI Taxonomy" id="52904"/>
    <lineage>
        <taxon>Eukaryota</taxon>
        <taxon>Metazoa</taxon>
        <taxon>Chordata</taxon>
        <taxon>Craniata</taxon>
        <taxon>Vertebrata</taxon>
        <taxon>Euteleostomi</taxon>
        <taxon>Actinopterygii</taxon>
        <taxon>Neopterygii</taxon>
        <taxon>Teleostei</taxon>
        <taxon>Neoteleostei</taxon>
        <taxon>Acanthomorphata</taxon>
        <taxon>Carangaria</taxon>
        <taxon>Pleuronectiformes</taxon>
        <taxon>Pleuronectoidei</taxon>
        <taxon>Scophthalmidae</taxon>
        <taxon>Scophthalmus</taxon>
    </lineage>
</organism>
<comment type="catalytic activity">
    <reaction evidence="7">
        <text>L-arginyl-[protein] + 2 S-adenosyl-L-methionine = N(omega),N(omega)-dimethyl-L-arginyl-[protein] + 2 S-adenosyl-L-homocysteine + 2 H(+)</text>
        <dbReference type="Rhea" id="RHEA:48096"/>
        <dbReference type="Rhea" id="RHEA-COMP:10532"/>
        <dbReference type="Rhea" id="RHEA-COMP:11991"/>
        <dbReference type="ChEBI" id="CHEBI:15378"/>
        <dbReference type="ChEBI" id="CHEBI:29965"/>
        <dbReference type="ChEBI" id="CHEBI:57856"/>
        <dbReference type="ChEBI" id="CHEBI:59789"/>
        <dbReference type="ChEBI" id="CHEBI:61897"/>
        <dbReference type="EC" id="2.1.1.319"/>
    </reaction>
</comment>
<gene>
    <name evidence="10" type="ORF">F2P81_006399</name>
</gene>
<dbReference type="Pfam" id="PF06046">
    <property type="entry name" value="Sec6"/>
    <property type="match status" value="1"/>
</dbReference>
<evidence type="ECO:0000259" key="9">
    <source>
        <dbReference type="PROSITE" id="PS50003"/>
    </source>
</evidence>
<dbReference type="InterPro" id="IPR029063">
    <property type="entry name" value="SAM-dependent_MTases_sf"/>
</dbReference>
<dbReference type="FunFam" id="2.70.160.11:FF:000010">
    <property type="entry name" value="Protein arginine N-methyltransferase"/>
    <property type="match status" value="1"/>
</dbReference>
<evidence type="ECO:0000256" key="5">
    <source>
        <dbReference type="ARBA" id="ARBA00022691"/>
    </source>
</evidence>
<dbReference type="Gene3D" id="1.10.357.70">
    <property type="entry name" value="Exocyst complex component Sec6, C-terminal domain"/>
    <property type="match status" value="1"/>
</dbReference>